<comment type="caution">
    <text evidence="2">The sequence shown here is derived from an EMBL/GenBank/DDBJ whole genome shotgun (WGS) entry which is preliminary data.</text>
</comment>
<reference evidence="2" key="2">
    <citation type="journal article" date="2021" name="Genome Biol. Evol.">
        <title>Developing a high-quality reference genome for a parasitic bivalve with doubly uniparental inheritance (Bivalvia: Unionida).</title>
        <authorList>
            <person name="Smith C.H."/>
        </authorList>
    </citation>
    <scope>NUCLEOTIDE SEQUENCE</scope>
    <source>
        <strain evidence="2">CHS0354</strain>
        <tissue evidence="2">Mantle</tissue>
    </source>
</reference>
<evidence type="ECO:0000313" key="2">
    <source>
        <dbReference type="EMBL" id="KAK3604553.1"/>
    </source>
</evidence>
<dbReference type="AlphaFoldDB" id="A0AAE0T7E2"/>
<sequence>MEKKETIDRGHFKIRGIYLEEDTLTLWKPPETKQQYKLIPEIIPEGDWSGILQTYYTKFDCVSNLLLLDDLVPIISRQSTTLKPTDDYSILRDYPTIKGLWFKPDIDENIGPNVDTTLGNVKLNISLNRSEQENIFTQMNVYFLEVLDYPAEDKSVSRFLLTRSFHEEFQMYNVFKPGGPILAIRHVNPIHGEIEILYLRFSKNYYSQRWRHEVEFMLEDDPWPMCKIIPVNNTCLPISVSNADGLEVYVSNRYRSASWELTIAGLFVWALRARLAWLVFERLHDKAKEEVHIIVKGATSCSTANPPVICPLVCEVLESLTSFIAKCQNEEDIKEFLKIVLSLHSCDKNCSFTALTNLDIQAVIDSYLFLLEKVIACCSVEVRRDITSTILPWSVIEYYCSSQRIHSYNKIIAFISRIEGLKTRTLLYHPISNGKSDMLSSSCSSSKRLSLMGQAAGGTTICQGDDEMSFDDSQDLRTEHFQGTPGEKDPSKISKDGRYKIGINGAAHALDDYD</sequence>
<protein>
    <submittedName>
        <fullName evidence="2">Uncharacterized protein</fullName>
    </submittedName>
</protein>
<evidence type="ECO:0000256" key="1">
    <source>
        <dbReference type="SAM" id="MobiDB-lite"/>
    </source>
</evidence>
<reference evidence="2" key="1">
    <citation type="journal article" date="2021" name="Genome Biol. Evol.">
        <title>A High-Quality Reference Genome for a Parasitic Bivalve with Doubly Uniparental Inheritance (Bivalvia: Unionida).</title>
        <authorList>
            <person name="Smith C.H."/>
        </authorList>
    </citation>
    <scope>NUCLEOTIDE SEQUENCE</scope>
    <source>
        <strain evidence="2">CHS0354</strain>
    </source>
</reference>
<gene>
    <name evidence="2" type="ORF">CHS0354_036285</name>
</gene>
<evidence type="ECO:0000313" key="3">
    <source>
        <dbReference type="Proteomes" id="UP001195483"/>
    </source>
</evidence>
<dbReference type="EMBL" id="JAEAOA010002125">
    <property type="protein sequence ID" value="KAK3604553.1"/>
    <property type="molecule type" value="Genomic_DNA"/>
</dbReference>
<proteinExistence type="predicted"/>
<feature type="region of interest" description="Disordered" evidence="1">
    <location>
        <begin position="477"/>
        <end position="497"/>
    </location>
</feature>
<name>A0AAE0T7E2_9BIVA</name>
<keyword evidence="3" id="KW-1185">Reference proteome</keyword>
<dbReference type="Proteomes" id="UP001195483">
    <property type="component" value="Unassembled WGS sequence"/>
</dbReference>
<reference evidence="2" key="3">
    <citation type="submission" date="2023-05" db="EMBL/GenBank/DDBJ databases">
        <authorList>
            <person name="Smith C.H."/>
        </authorList>
    </citation>
    <scope>NUCLEOTIDE SEQUENCE</scope>
    <source>
        <strain evidence="2">CHS0354</strain>
        <tissue evidence="2">Mantle</tissue>
    </source>
</reference>
<organism evidence="2 3">
    <name type="scientific">Potamilus streckersoni</name>
    <dbReference type="NCBI Taxonomy" id="2493646"/>
    <lineage>
        <taxon>Eukaryota</taxon>
        <taxon>Metazoa</taxon>
        <taxon>Spiralia</taxon>
        <taxon>Lophotrochozoa</taxon>
        <taxon>Mollusca</taxon>
        <taxon>Bivalvia</taxon>
        <taxon>Autobranchia</taxon>
        <taxon>Heteroconchia</taxon>
        <taxon>Palaeoheterodonta</taxon>
        <taxon>Unionida</taxon>
        <taxon>Unionoidea</taxon>
        <taxon>Unionidae</taxon>
        <taxon>Ambleminae</taxon>
        <taxon>Lampsilini</taxon>
        <taxon>Potamilus</taxon>
    </lineage>
</organism>
<accession>A0AAE0T7E2</accession>